<reference evidence="2" key="1">
    <citation type="submission" date="2016-10" db="EMBL/GenBank/DDBJ databases">
        <authorList>
            <person name="de Groot N.N."/>
        </authorList>
    </citation>
    <scope>NUCLEOTIDE SEQUENCE</scope>
</reference>
<proteinExistence type="predicted"/>
<protein>
    <submittedName>
        <fullName evidence="2">Uncharacterized protein</fullName>
    </submittedName>
</protein>
<dbReference type="EMBL" id="FPHF01000009">
    <property type="protein sequence ID" value="SFV50432.1"/>
    <property type="molecule type" value="Genomic_DNA"/>
</dbReference>
<dbReference type="PROSITE" id="PS51257">
    <property type="entry name" value="PROKAR_LIPOPROTEIN"/>
    <property type="match status" value="1"/>
</dbReference>
<feature type="region of interest" description="Disordered" evidence="1">
    <location>
        <begin position="90"/>
        <end position="113"/>
    </location>
</feature>
<dbReference type="AlphaFoldDB" id="A0A1W1BA92"/>
<evidence type="ECO:0000313" key="2">
    <source>
        <dbReference type="EMBL" id="SFV50432.1"/>
    </source>
</evidence>
<sequence>MKQLIKRTTIILSLTLFTGCVTSPKVSPSENKTLNSISKSNASKKKSYFLQNQTDAFLENEWKETVTENKDKKDKSFSLQEYVDKVEVYSGKKPSDDTTSNVTKMESLPVIGK</sequence>
<gene>
    <name evidence="2" type="ORF">MNB_SM-4-1560</name>
</gene>
<name>A0A1W1BA92_9ZZZZ</name>
<organism evidence="2">
    <name type="scientific">hydrothermal vent metagenome</name>
    <dbReference type="NCBI Taxonomy" id="652676"/>
    <lineage>
        <taxon>unclassified sequences</taxon>
        <taxon>metagenomes</taxon>
        <taxon>ecological metagenomes</taxon>
    </lineage>
</organism>
<evidence type="ECO:0000256" key="1">
    <source>
        <dbReference type="SAM" id="MobiDB-lite"/>
    </source>
</evidence>
<accession>A0A1W1BA92</accession>